<name>A0A4Q9MIJ9_9APHY</name>
<protein>
    <submittedName>
        <fullName evidence="2">Uncharacterized protein</fullName>
    </submittedName>
</protein>
<reference evidence="2" key="1">
    <citation type="submission" date="2019-01" db="EMBL/GenBank/DDBJ databases">
        <title>Draft genome sequences of three monokaryotic isolates of the white-rot basidiomycete fungus Dichomitus squalens.</title>
        <authorList>
            <consortium name="DOE Joint Genome Institute"/>
            <person name="Lopez S.C."/>
            <person name="Andreopoulos B."/>
            <person name="Pangilinan J."/>
            <person name="Lipzen A."/>
            <person name="Riley R."/>
            <person name="Ahrendt S."/>
            <person name="Ng V."/>
            <person name="Barry K."/>
            <person name="Daum C."/>
            <person name="Grigoriev I.V."/>
            <person name="Hilden K.S."/>
            <person name="Makela M.R."/>
            <person name="de Vries R.P."/>
        </authorList>
    </citation>
    <scope>NUCLEOTIDE SEQUENCE [LARGE SCALE GENOMIC DNA]</scope>
    <source>
        <strain evidence="2">OM18370.1</strain>
    </source>
</reference>
<feature type="region of interest" description="Disordered" evidence="1">
    <location>
        <begin position="1"/>
        <end position="30"/>
    </location>
</feature>
<feature type="region of interest" description="Disordered" evidence="1">
    <location>
        <begin position="126"/>
        <end position="148"/>
    </location>
</feature>
<accession>A0A4Q9MIJ9</accession>
<dbReference type="AlphaFoldDB" id="A0A4Q9MIJ9"/>
<sequence>MALWTIPTLPADQQQPTHSKPISLPPSGDTAQRLRTVHHPVLSNRQQDPNEPWQSFTASVGTLCGTITEINTVAACWYEKITSVDGPISITERLCETNEDACISSVMFTVSVIYTSLYPLDAVTSQNSPTQTSVITPSSTPEDLPPSTSSTAIISLPTSRHFASTSAVGAAGSYLDDITIPDVFRGLGKQVHVQLRTAVPFYTVIRHIGLNALPTVRDYRKPPDTSLKSAINNNGHNEELVGGVLNIHTDDPFGTQLYINDADVEAPNSLITLVPGDTLVQVQGTYEKILGETRDEHVLPSSEITDASICETDGGFRLAGGRLGEANTEGIEQESMSEASTLPPLYSDYLE</sequence>
<dbReference type="Proteomes" id="UP000292957">
    <property type="component" value="Unassembled WGS sequence"/>
</dbReference>
<dbReference type="EMBL" id="ML143455">
    <property type="protein sequence ID" value="TBU25766.1"/>
    <property type="molecule type" value="Genomic_DNA"/>
</dbReference>
<organism evidence="2">
    <name type="scientific">Dichomitus squalens</name>
    <dbReference type="NCBI Taxonomy" id="114155"/>
    <lineage>
        <taxon>Eukaryota</taxon>
        <taxon>Fungi</taxon>
        <taxon>Dikarya</taxon>
        <taxon>Basidiomycota</taxon>
        <taxon>Agaricomycotina</taxon>
        <taxon>Agaricomycetes</taxon>
        <taxon>Polyporales</taxon>
        <taxon>Polyporaceae</taxon>
        <taxon>Dichomitus</taxon>
    </lineage>
</organism>
<evidence type="ECO:0000313" key="2">
    <source>
        <dbReference type="EMBL" id="TBU25766.1"/>
    </source>
</evidence>
<proteinExistence type="predicted"/>
<evidence type="ECO:0000256" key="1">
    <source>
        <dbReference type="SAM" id="MobiDB-lite"/>
    </source>
</evidence>
<gene>
    <name evidence="2" type="ORF">BD311DRAFT_851955</name>
</gene>
<feature type="compositionally biased region" description="Polar residues" evidence="1">
    <location>
        <begin position="11"/>
        <end position="20"/>
    </location>
</feature>
<feature type="region of interest" description="Disordered" evidence="1">
    <location>
        <begin position="329"/>
        <end position="351"/>
    </location>
</feature>